<reference evidence="1" key="1">
    <citation type="submission" date="2021-03" db="EMBL/GenBank/DDBJ databases">
        <title>Evolutionary priming and transition to the ectomycorrhizal habit in an iconic lineage of mushroom-forming fungi: is preadaptation a requirement?</title>
        <authorList>
            <consortium name="DOE Joint Genome Institute"/>
            <person name="Looney B.P."/>
            <person name="Miyauchi S."/>
            <person name="Morin E."/>
            <person name="Drula E."/>
            <person name="Courty P.E."/>
            <person name="Chicoki N."/>
            <person name="Fauchery L."/>
            <person name="Kohler A."/>
            <person name="Kuo A."/>
            <person name="LaButti K."/>
            <person name="Pangilinan J."/>
            <person name="Lipzen A."/>
            <person name="Riley R."/>
            <person name="Andreopoulos W."/>
            <person name="He G."/>
            <person name="Johnson J."/>
            <person name="Barry K.W."/>
            <person name="Grigoriev I.V."/>
            <person name="Nagy L."/>
            <person name="Hibbett D."/>
            <person name="Henrissat B."/>
            <person name="Matheny P.B."/>
            <person name="Labbe J."/>
            <person name="Martin A.F."/>
        </authorList>
    </citation>
    <scope>NUCLEOTIDE SEQUENCE</scope>
    <source>
        <strain evidence="1">BPL698</strain>
    </source>
</reference>
<comment type="caution">
    <text evidence="1">The sequence shown here is derived from an EMBL/GenBank/DDBJ whole genome shotgun (WGS) entry which is preliminary data.</text>
</comment>
<accession>A0ACC0UP89</accession>
<proteinExistence type="predicted"/>
<sequence>MIAEALQGVIGARAIVTTINIRLTRREIDYILSHCGAKLVFVDHEYRHLVDDAKARIIVCADTGRDGDPYEDFLTSGRAYSQEKGWAGLKMDSDENKPLSLNYTSGTTGRPKGVLTTLRGTYLASIANAFETQMGMESTYLWVLPMFHAAGWTFPWSITFSFATQITLRTVDNSLIWKHFVNSRVTHYCGAPTVQIGITNHPSAQQLLHPIKTIIAGAAPTAHLLAQLESKGFQPVHVYGLTETYGPFTRNYSQPAWNALPSSERAKLSARQGHAFATSFPLRVVRPARSPGEALVDVPRDGKTVGEIVVRGNIVMQGYFRDPDATARAFDGGYFHSGDLAVWHPDGSVQIQDRMKDIIISGGENASSLAIEQELASHPDVLEVSVVGREHPKWGERPMAYVILRAESVRRWDGQHAEFSSALKAHARERLPAFATPEWVVVIDQLPKTSTGKIMKTDLRRRAASAKL</sequence>
<gene>
    <name evidence="1" type="ORF">F5148DRAFT_1160651</name>
</gene>
<dbReference type="EMBL" id="JAGFNK010000005">
    <property type="protein sequence ID" value="KAI9512904.1"/>
    <property type="molecule type" value="Genomic_DNA"/>
</dbReference>
<dbReference type="Proteomes" id="UP001207468">
    <property type="component" value="Unassembled WGS sequence"/>
</dbReference>
<keyword evidence="2" id="KW-1185">Reference proteome</keyword>
<protein>
    <submittedName>
        <fullName evidence="1">Acetyl-CoA synthetase-like protein</fullName>
    </submittedName>
</protein>
<evidence type="ECO:0000313" key="2">
    <source>
        <dbReference type="Proteomes" id="UP001207468"/>
    </source>
</evidence>
<organism evidence="1 2">
    <name type="scientific">Russula earlei</name>
    <dbReference type="NCBI Taxonomy" id="71964"/>
    <lineage>
        <taxon>Eukaryota</taxon>
        <taxon>Fungi</taxon>
        <taxon>Dikarya</taxon>
        <taxon>Basidiomycota</taxon>
        <taxon>Agaricomycotina</taxon>
        <taxon>Agaricomycetes</taxon>
        <taxon>Russulales</taxon>
        <taxon>Russulaceae</taxon>
        <taxon>Russula</taxon>
    </lineage>
</organism>
<name>A0ACC0UP89_9AGAM</name>
<evidence type="ECO:0000313" key="1">
    <source>
        <dbReference type="EMBL" id="KAI9512904.1"/>
    </source>
</evidence>